<comment type="subcellular location">
    <subcellularLocation>
        <location evidence="1">Nucleus</location>
    </subcellularLocation>
</comment>
<dbReference type="Proteomes" id="UP000774617">
    <property type="component" value="Unassembled WGS sequence"/>
</dbReference>
<feature type="compositionally biased region" description="Basic and acidic residues" evidence="6">
    <location>
        <begin position="974"/>
        <end position="983"/>
    </location>
</feature>
<dbReference type="InterPro" id="IPR003347">
    <property type="entry name" value="JmjC_dom"/>
</dbReference>
<dbReference type="PROSITE" id="PS51184">
    <property type="entry name" value="JMJC"/>
    <property type="match status" value="1"/>
</dbReference>
<keyword evidence="2" id="KW-0805">Transcription regulation</keyword>
<accession>A0ABQ8GJM2</accession>
<evidence type="ECO:0000256" key="4">
    <source>
        <dbReference type="ARBA" id="ARBA00023242"/>
    </source>
</evidence>
<feature type="region of interest" description="Disordered" evidence="6">
    <location>
        <begin position="170"/>
        <end position="194"/>
    </location>
</feature>
<evidence type="ECO:0000256" key="2">
    <source>
        <dbReference type="ARBA" id="ARBA00023015"/>
    </source>
</evidence>
<feature type="compositionally biased region" description="Basic and acidic residues" evidence="6">
    <location>
        <begin position="707"/>
        <end position="731"/>
    </location>
</feature>
<evidence type="ECO:0000256" key="5">
    <source>
        <dbReference type="SAM" id="Coils"/>
    </source>
</evidence>
<dbReference type="Pfam" id="PF02373">
    <property type="entry name" value="JmjC"/>
    <property type="match status" value="1"/>
</dbReference>
<dbReference type="SUPFAM" id="SSF51197">
    <property type="entry name" value="Clavaminate synthase-like"/>
    <property type="match status" value="1"/>
</dbReference>
<comment type="caution">
    <text evidence="8">The sequence shown here is derived from an EMBL/GenBank/DDBJ whole genome shotgun (WGS) entry which is preliminary data.</text>
</comment>
<keyword evidence="5" id="KW-0175">Coiled coil</keyword>
<reference evidence="8 9" key="1">
    <citation type="journal article" date="2021" name="Nat. Commun.">
        <title>Genetic determinants of endophytism in the Arabidopsis root mycobiome.</title>
        <authorList>
            <person name="Mesny F."/>
            <person name="Miyauchi S."/>
            <person name="Thiergart T."/>
            <person name="Pickel B."/>
            <person name="Atanasova L."/>
            <person name="Karlsson M."/>
            <person name="Huettel B."/>
            <person name="Barry K.W."/>
            <person name="Haridas S."/>
            <person name="Chen C."/>
            <person name="Bauer D."/>
            <person name="Andreopoulos W."/>
            <person name="Pangilinan J."/>
            <person name="LaButti K."/>
            <person name="Riley R."/>
            <person name="Lipzen A."/>
            <person name="Clum A."/>
            <person name="Drula E."/>
            <person name="Henrissat B."/>
            <person name="Kohler A."/>
            <person name="Grigoriev I.V."/>
            <person name="Martin F.M."/>
            <person name="Hacquard S."/>
        </authorList>
    </citation>
    <scope>NUCLEOTIDE SEQUENCE [LARGE SCALE GENOMIC DNA]</scope>
    <source>
        <strain evidence="8 9">MPI-SDFR-AT-0080</strain>
    </source>
</reference>
<feature type="compositionally biased region" description="Low complexity" evidence="6">
    <location>
        <begin position="1233"/>
        <end position="1252"/>
    </location>
</feature>
<dbReference type="CDD" id="cd15489">
    <property type="entry name" value="PHD_SF"/>
    <property type="match status" value="1"/>
</dbReference>
<feature type="coiled-coil region" evidence="5">
    <location>
        <begin position="370"/>
        <end position="401"/>
    </location>
</feature>
<feature type="region of interest" description="Disordered" evidence="6">
    <location>
        <begin position="707"/>
        <end position="738"/>
    </location>
</feature>
<sequence>MPAQRPRASFEPIPPDFDVRALVENTESFQYVDRISLDTIREQGMQKFEKLVLLHVVLGGKPLVIDGFEDVLDPWTFTPEWLMANCGETVEVARNLTAKENLPLTIRHYLKNMGLLTNQYFEKPDNYKDKGRQRIYLKDIDCPQVWHDKLRDHIPSGLFYLNESIGDLGGPGAVDEPSGNAPGGRKKGRGIAPAGDLMSSLPPEMRAQNLMCYIGHEGTYTPAHREMCASLGQNIMVNASGTVGEDGKPEKPGSSIWFMTETSDRHLVSEYWLSVLGHDIEVESHFAQVAAWKKAPFKTYVVEQRPGDFILIPPLAPHQVWNRGTRTMKVAWNRTTVETLELAFKEALPNARMVCRDEQYKNKAIVYYTLSKYSNLIRQAQAQAEASAEQAEALRKSAKVRQVQRDFKRLFELYKGILLSEMFSPDLPKERPDWMPFESYVTCAYCRGNIFNRFLTCKSCVFALGTETEEPYDVCMECYAMGRSCSCTSGLTWVEQWRWDDLKRKYEEWRALYLDIDHGQLTTETPLPLMEERRSLQKKTLAHICQEQLKIRPCIDYRNPTVDEEEEKGDEEIIVNEDGTVRRTAKKRSKAWLANHHSCHTCLKKHAKWKMAKCTSCDLWFCYGSLFRAHDLMPQTIMENPRWQCPHCLRVCNTGACRRDPRQRPYEPKGTLLGHDTKKVADARSIEALVDFSVSNLNWLRDEDSAPMRRRREEAEKARRADPTRDERYVEEGDGEQSLQIDYSPADEDESFLDPALRSGPNGTILSGPSPMLDGARPRNGDVPLSVAEEESGTTAWPDEMNADNNSLYPALDGEAESLQFSGNTTKRGYEDVEDHIKLIQSSKKRKIDKPNSSQAKSDATKQFLKRKEKQQLDQAKRDGRYIQVWGAMKGRKLVVSLKGLPSEKLARFTKQDLEKHRGAQLSLKNDADDSSMLDVAIIQSDVAAPKGQAPNASTGTKRKPNKARIALEDDEDYNIKKGEGSSKRRGTKKRYEEIDIDTDEEVISGDEHYTPRQRRRRDDGDELVELPIDWKDGLVNTRPSRRRETRPARSASAQIRPSAPNPKPARASAGNIDVISDNNNDSNKNESSEDEEEEEEEKEEKEEKEEQQQQQRPQPIAPVGRQSTIREAEKEKEQVETARRHTHEEENNGLAKLQAARWAEGSDKEENDVGRLDATSEADPMSPPKRVSIALTETNANPAAAPPSKGDSPAAAARPSILSRLPSRGKKVKIVSAASKRQALAAAAAASSSSATPDAPRHPVVASPEKELASIVKKTPITQGLMPVNKPPKYMDGALRLSDTEDSDDDDDDSDAGVVPARDTETPPARGGLSGRARGRGRGRGRPVGRPVGRPRKVV</sequence>
<evidence type="ECO:0000256" key="3">
    <source>
        <dbReference type="ARBA" id="ARBA00023163"/>
    </source>
</evidence>
<feature type="domain" description="JmjC" evidence="7">
    <location>
        <begin position="181"/>
        <end position="351"/>
    </location>
</feature>
<evidence type="ECO:0000259" key="7">
    <source>
        <dbReference type="PROSITE" id="PS51184"/>
    </source>
</evidence>
<gene>
    <name evidence="8" type="ORF">B0J12DRAFT_367944</name>
</gene>
<feature type="compositionally biased region" description="Acidic residues" evidence="6">
    <location>
        <begin position="995"/>
        <end position="1005"/>
    </location>
</feature>
<evidence type="ECO:0000313" key="8">
    <source>
        <dbReference type="EMBL" id="KAH7058600.1"/>
    </source>
</evidence>
<dbReference type="EMBL" id="JAGTJR010000006">
    <property type="protein sequence ID" value="KAH7058600.1"/>
    <property type="molecule type" value="Genomic_DNA"/>
</dbReference>
<feature type="compositionally biased region" description="Basic and acidic residues" evidence="6">
    <location>
        <begin position="1125"/>
        <end position="1147"/>
    </location>
</feature>
<keyword evidence="4" id="KW-0539">Nucleus</keyword>
<dbReference type="InterPro" id="IPR018866">
    <property type="entry name" value="Znf-4CXXC_R1"/>
</dbReference>
<evidence type="ECO:0000256" key="1">
    <source>
        <dbReference type="ARBA" id="ARBA00004123"/>
    </source>
</evidence>
<feature type="compositionally biased region" description="Acidic residues" evidence="6">
    <location>
        <begin position="1089"/>
        <end position="1106"/>
    </location>
</feature>
<feature type="compositionally biased region" description="Acidic residues" evidence="6">
    <location>
        <begin position="1301"/>
        <end position="1312"/>
    </location>
</feature>
<feature type="region of interest" description="Disordered" evidence="6">
    <location>
        <begin position="759"/>
        <end position="781"/>
    </location>
</feature>
<dbReference type="SMART" id="SM00558">
    <property type="entry name" value="JmjC"/>
    <property type="match status" value="1"/>
</dbReference>
<evidence type="ECO:0000313" key="9">
    <source>
        <dbReference type="Proteomes" id="UP000774617"/>
    </source>
</evidence>
<keyword evidence="3" id="KW-0804">Transcription</keyword>
<dbReference type="Gene3D" id="2.60.120.650">
    <property type="entry name" value="Cupin"/>
    <property type="match status" value="1"/>
</dbReference>
<name>A0ABQ8GJM2_9PEZI</name>
<feature type="compositionally biased region" description="Basic and acidic residues" evidence="6">
    <location>
        <begin position="1161"/>
        <end position="1172"/>
    </location>
</feature>
<protein>
    <recommendedName>
        <fullName evidence="7">JmjC domain-containing protein</fullName>
    </recommendedName>
</protein>
<evidence type="ECO:0000256" key="6">
    <source>
        <dbReference type="SAM" id="MobiDB-lite"/>
    </source>
</evidence>
<dbReference type="Pfam" id="PF10497">
    <property type="entry name" value="zf-4CXXC_R1"/>
    <property type="match status" value="1"/>
</dbReference>
<feature type="region of interest" description="Disordered" evidence="6">
    <location>
        <begin position="842"/>
        <end position="877"/>
    </location>
</feature>
<feature type="compositionally biased region" description="Basic residues" evidence="6">
    <location>
        <begin position="1334"/>
        <end position="1356"/>
    </location>
</feature>
<feature type="region of interest" description="Disordered" evidence="6">
    <location>
        <begin position="945"/>
        <end position="1356"/>
    </location>
</feature>
<organism evidence="8 9">
    <name type="scientific">Macrophomina phaseolina</name>
    <dbReference type="NCBI Taxonomy" id="35725"/>
    <lineage>
        <taxon>Eukaryota</taxon>
        <taxon>Fungi</taxon>
        <taxon>Dikarya</taxon>
        <taxon>Ascomycota</taxon>
        <taxon>Pezizomycotina</taxon>
        <taxon>Dothideomycetes</taxon>
        <taxon>Dothideomycetes incertae sedis</taxon>
        <taxon>Botryosphaeriales</taxon>
        <taxon>Botryosphaeriaceae</taxon>
        <taxon>Macrophomina</taxon>
    </lineage>
</organism>
<keyword evidence="9" id="KW-1185">Reference proteome</keyword>
<proteinExistence type="predicted"/>